<proteinExistence type="predicted"/>
<reference evidence="1" key="1">
    <citation type="submission" date="2019-08" db="EMBL/GenBank/DDBJ databases">
        <authorList>
            <person name="Kucharzyk K."/>
            <person name="Murdoch R.W."/>
            <person name="Higgins S."/>
            <person name="Loffler F."/>
        </authorList>
    </citation>
    <scope>NUCLEOTIDE SEQUENCE</scope>
</reference>
<sequence length="159" mass="17887">MRRCWPNSAPCPPRRRSTNCPMPTRAKTTSCSSICKTTSARWHCIRRSCCACWPGSAGSCSATSSCSTRPTIRSSRPTRHWRTPTSSCASRMYAWCSRRRCPRSARWWLASPTRSTRRWPISAAPSTWCATSSTRSTSWPPKAWVLPMPCAHRSVTTPC</sequence>
<evidence type="ECO:0000313" key="1">
    <source>
        <dbReference type="EMBL" id="MPN38475.1"/>
    </source>
</evidence>
<dbReference type="EMBL" id="VSSQ01093733">
    <property type="protein sequence ID" value="MPN38475.1"/>
    <property type="molecule type" value="Genomic_DNA"/>
</dbReference>
<accession>A0A645HHG1</accession>
<protein>
    <submittedName>
        <fullName evidence="1">Uncharacterized protein</fullName>
    </submittedName>
</protein>
<organism evidence="1">
    <name type="scientific">bioreactor metagenome</name>
    <dbReference type="NCBI Taxonomy" id="1076179"/>
    <lineage>
        <taxon>unclassified sequences</taxon>
        <taxon>metagenomes</taxon>
        <taxon>ecological metagenomes</taxon>
    </lineage>
</organism>
<gene>
    <name evidence="1" type="ORF">SDC9_185999</name>
</gene>
<dbReference type="AlphaFoldDB" id="A0A645HHG1"/>
<name>A0A645HHG1_9ZZZZ</name>
<comment type="caution">
    <text evidence="1">The sequence shown here is derived from an EMBL/GenBank/DDBJ whole genome shotgun (WGS) entry which is preliminary data.</text>
</comment>